<protein>
    <submittedName>
        <fullName evidence="1">Uncharacterized protein</fullName>
    </submittedName>
</protein>
<dbReference type="STRING" id="945553.A0A0D2NES6"/>
<dbReference type="OMA" id="LHIWRPW"/>
<accession>A0A0D2NES6</accession>
<dbReference type="OrthoDB" id="3215163at2759"/>
<keyword evidence="2" id="KW-1185">Reference proteome</keyword>
<reference evidence="2" key="1">
    <citation type="submission" date="2014-04" db="EMBL/GenBank/DDBJ databases">
        <title>Evolutionary Origins and Diversification of the Mycorrhizal Mutualists.</title>
        <authorList>
            <consortium name="DOE Joint Genome Institute"/>
            <consortium name="Mycorrhizal Genomics Consortium"/>
            <person name="Kohler A."/>
            <person name="Kuo A."/>
            <person name="Nagy L.G."/>
            <person name="Floudas D."/>
            <person name="Copeland A."/>
            <person name="Barry K.W."/>
            <person name="Cichocki N."/>
            <person name="Veneault-Fourrey C."/>
            <person name="LaButti K."/>
            <person name="Lindquist E.A."/>
            <person name="Lipzen A."/>
            <person name="Lundell T."/>
            <person name="Morin E."/>
            <person name="Murat C."/>
            <person name="Riley R."/>
            <person name="Ohm R."/>
            <person name="Sun H."/>
            <person name="Tunlid A."/>
            <person name="Henrissat B."/>
            <person name="Grigoriev I.V."/>
            <person name="Hibbett D.S."/>
            <person name="Martin F."/>
        </authorList>
    </citation>
    <scope>NUCLEOTIDE SEQUENCE [LARGE SCALE GENOMIC DNA]</scope>
    <source>
        <strain evidence="2">FD-334 SS-4</strain>
    </source>
</reference>
<dbReference type="AlphaFoldDB" id="A0A0D2NES6"/>
<evidence type="ECO:0000313" key="2">
    <source>
        <dbReference type="Proteomes" id="UP000054270"/>
    </source>
</evidence>
<organism evidence="1 2">
    <name type="scientific">Hypholoma sublateritium (strain FD-334 SS-4)</name>
    <dbReference type="NCBI Taxonomy" id="945553"/>
    <lineage>
        <taxon>Eukaryota</taxon>
        <taxon>Fungi</taxon>
        <taxon>Dikarya</taxon>
        <taxon>Basidiomycota</taxon>
        <taxon>Agaricomycotina</taxon>
        <taxon>Agaricomycetes</taxon>
        <taxon>Agaricomycetidae</taxon>
        <taxon>Agaricales</taxon>
        <taxon>Agaricineae</taxon>
        <taxon>Strophariaceae</taxon>
        <taxon>Hypholoma</taxon>
    </lineage>
</organism>
<gene>
    <name evidence="1" type="ORF">HYPSUDRAFT_208139</name>
</gene>
<name>A0A0D2NES6_HYPSF</name>
<sequence length="436" mass="48124">MTSTMDSFQNLDLRPVKRRRVEMATPDGFLETPNLPPKAVHKPVVPKFSSAFGDAAYNVPQRKEHYPSNALVKKPLSSRFQEVFDPATLKENIGGHANAADSSNRKPRKVVSVKDVRDEFLREASVKPNPLPQLRLPLCAPPLPLVTTTSTSKVALKRIIAPELPIKPPSKVLLPIQPPANIVAHTSRNNAPLGKDLRTISTTGLGRFTDLSSENGADELASILLRDQHPELHTDAKVADTYTQRGLELSPEKKGKGNAPKFVKGGLAARASAHFDQTRTAFILWRRQIEIDLQRMKTLPSGADICADVLKILHKPLSVSNSRPGSHLPVIALCRVRHANGKIHALFKADHLYRVVFSYPDRMSTDSRLEELSSGHLVRVFKPWSEMSFSRSGILSVAPRIPANLPLPNSLPFSTPDPLDAPVHDTILFCSRFFIA</sequence>
<dbReference type="Proteomes" id="UP000054270">
    <property type="component" value="Unassembled WGS sequence"/>
</dbReference>
<evidence type="ECO:0000313" key="1">
    <source>
        <dbReference type="EMBL" id="KJA15156.1"/>
    </source>
</evidence>
<proteinExistence type="predicted"/>
<dbReference type="EMBL" id="KN817653">
    <property type="protein sequence ID" value="KJA15156.1"/>
    <property type="molecule type" value="Genomic_DNA"/>
</dbReference>